<reference evidence="2 3" key="1">
    <citation type="journal article" date="2019" name="Environ. Microbiol.">
        <title>Genomics insights into ecotype formation of ammonia-oxidizing archaea in the deep ocean.</title>
        <authorList>
            <person name="Wang Y."/>
            <person name="Huang J.M."/>
            <person name="Cui G.J."/>
            <person name="Nunoura T."/>
            <person name="Takaki Y."/>
            <person name="Li W.L."/>
            <person name="Li J."/>
            <person name="Gao Z.M."/>
            <person name="Takai K."/>
            <person name="Zhang A.Q."/>
            <person name="Stepanauskas R."/>
        </authorList>
    </citation>
    <scope>NUCLEOTIDE SEQUENCE [LARGE SCALE GENOMIC DNA]</scope>
    <source>
        <strain evidence="2 3">L15a</strain>
    </source>
</reference>
<accession>A0A7K4MWK0</accession>
<dbReference type="SUPFAM" id="SSF56420">
    <property type="entry name" value="Peptide deformylase"/>
    <property type="match status" value="1"/>
</dbReference>
<dbReference type="PANTHER" id="PTHR10458:SF22">
    <property type="entry name" value="PEPTIDE DEFORMYLASE"/>
    <property type="match status" value="1"/>
</dbReference>
<dbReference type="PANTHER" id="PTHR10458">
    <property type="entry name" value="PEPTIDE DEFORMYLASE"/>
    <property type="match status" value="1"/>
</dbReference>
<proteinExistence type="inferred from homology"/>
<dbReference type="PRINTS" id="PR01576">
    <property type="entry name" value="PDEFORMYLASE"/>
</dbReference>
<dbReference type="InterPro" id="IPR036821">
    <property type="entry name" value="Peptide_deformylase_sf"/>
</dbReference>
<gene>
    <name evidence="2" type="ORF">HX858_08380</name>
</gene>
<dbReference type="PIRSF" id="PIRSF004749">
    <property type="entry name" value="Pep_def"/>
    <property type="match status" value="1"/>
</dbReference>
<comment type="similarity">
    <text evidence="1">Belongs to the polypeptide deformylase family.</text>
</comment>
<organism evidence="2 3">
    <name type="scientific">Marine Group I thaumarchaeote</name>
    <dbReference type="NCBI Taxonomy" id="2511932"/>
    <lineage>
        <taxon>Archaea</taxon>
        <taxon>Nitrososphaerota</taxon>
        <taxon>Marine Group I</taxon>
    </lineage>
</organism>
<name>A0A7K4MWK0_9ARCH</name>
<comment type="caution">
    <text evidence="2">The sequence shown here is derived from an EMBL/GenBank/DDBJ whole genome shotgun (WGS) entry which is preliminary data.</text>
</comment>
<dbReference type="EMBL" id="JACATH010000013">
    <property type="protein sequence ID" value="NWJ57748.1"/>
    <property type="molecule type" value="Genomic_DNA"/>
</dbReference>
<evidence type="ECO:0000313" key="2">
    <source>
        <dbReference type="EMBL" id="NWJ57748.1"/>
    </source>
</evidence>
<evidence type="ECO:0000256" key="1">
    <source>
        <dbReference type="ARBA" id="ARBA00010759"/>
    </source>
</evidence>
<protein>
    <submittedName>
        <fullName evidence="2">Peptide deformylase</fullName>
    </submittedName>
</protein>
<dbReference type="InterPro" id="IPR023635">
    <property type="entry name" value="Peptide_deformylase"/>
</dbReference>
<dbReference type="Gene3D" id="3.90.45.10">
    <property type="entry name" value="Peptide deformylase"/>
    <property type="match status" value="1"/>
</dbReference>
<dbReference type="GO" id="GO:0042586">
    <property type="term" value="F:peptide deformylase activity"/>
    <property type="evidence" value="ECO:0007669"/>
    <property type="project" value="InterPro"/>
</dbReference>
<dbReference type="HAMAP" id="MF_00163">
    <property type="entry name" value="Pep_deformylase"/>
    <property type="match status" value="1"/>
</dbReference>
<dbReference type="CDD" id="cd00487">
    <property type="entry name" value="Pep_deformylase"/>
    <property type="match status" value="1"/>
</dbReference>
<dbReference type="AlphaFoldDB" id="A0A7K4MWK0"/>
<evidence type="ECO:0000313" key="3">
    <source>
        <dbReference type="Proteomes" id="UP000575480"/>
    </source>
</evidence>
<sequence>MKTLVTEDDPILRKRGQPFDFDNPQEDAAKLKKELIEAMVKYDGYGLSACQIGIDLKVFAMRIDNNAICCFNPRINDYSEETTYVREGCLTFPGLYFAVERAYGINCTFADLEGEVVSASFVDISAKVFQHEFDHMLGKLYLEYASDYMIRNARKKQRLWQRKRNHNGSKNV</sequence>
<dbReference type="Proteomes" id="UP000575480">
    <property type="component" value="Unassembled WGS sequence"/>
</dbReference>
<dbReference type="Pfam" id="PF01327">
    <property type="entry name" value="Pep_deformylase"/>
    <property type="match status" value="1"/>
</dbReference>